<dbReference type="Pfam" id="PF15588">
    <property type="entry name" value="Imm10"/>
    <property type="match status" value="1"/>
</dbReference>
<dbReference type="RefSeq" id="WP_191005420.1">
    <property type="nucleotide sequence ID" value="NZ_JACXAD010000012.1"/>
</dbReference>
<reference evidence="1" key="1">
    <citation type="submission" date="2020-09" db="EMBL/GenBank/DDBJ databases">
        <authorList>
            <person name="Kim M.K."/>
        </authorList>
    </citation>
    <scope>NUCLEOTIDE SEQUENCE</scope>
    <source>
        <strain evidence="1">BT664</strain>
    </source>
</reference>
<dbReference type="Proteomes" id="UP000612233">
    <property type="component" value="Unassembled WGS sequence"/>
</dbReference>
<dbReference type="InterPro" id="IPR028962">
    <property type="entry name" value="Imm10"/>
</dbReference>
<proteinExistence type="predicted"/>
<evidence type="ECO:0008006" key="3">
    <source>
        <dbReference type="Google" id="ProtNLM"/>
    </source>
</evidence>
<dbReference type="AlphaFoldDB" id="A0A927BD43"/>
<sequence length="125" mass="14502">MIFEFHASEFEIDAAALRVGFAEGENGEHYFIMQRDEEFTEEPLSNLENIYTERDDQCWGGYGGINQVSLNRNSLIIDLNPEMANQMGGYETIKITFSTDNLQFQQLQKVLQQIMQDYESKLNFV</sequence>
<evidence type="ECO:0000313" key="2">
    <source>
        <dbReference type="Proteomes" id="UP000612233"/>
    </source>
</evidence>
<comment type="caution">
    <text evidence="1">The sequence shown here is derived from an EMBL/GenBank/DDBJ whole genome shotgun (WGS) entry which is preliminary data.</text>
</comment>
<gene>
    <name evidence="1" type="ORF">IC235_11985</name>
</gene>
<protein>
    <recommendedName>
        <fullName evidence="3">Immunity protein 10</fullName>
    </recommendedName>
</protein>
<dbReference type="EMBL" id="JACXAD010000012">
    <property type="protein sequence ID" value="MBD2768607.1"/>
    <property type="molecule type" value="Genomic_DNA"/>
</dbReference>
<name>A0A927BD43_9BACT</name>
<evidence type="ECO:0000313" key="1">
    <source>
        <dbReference type="EMBL" id="MBD2768607.1"/>
    </source>
</evidence>
<accession>A0A927BD43</accession>
<keyword evidence="2" id="KW-1185">Reference proteome</keyword>
<organism evidence="1 2">
    <name type="scientific">Hymenobacter montanus</name>
    <dbReference type="NCBI Taxonomy" id="2771359"/>
    <lineage>
        <taxon>Bacteria</taxon>
        <taxon>Pseudomonadati</taxon>
        <taxon>Bacteroidota</taxon>
        <taxon>Cytophagia</taxon>
        <taxon>Cytophagales</taxon>
        <taxon>Hymenobacteraceae</taxon>
        <taxon>Hymenobacter</taxon>
    </lineage>
</organism>